<name>A0A1Q9D5J8_SYMMI</name>
<dbReference type="AlphaFoldDB" id="A0A1Q9D5J8"/>
<reference evidence="2 3" key="1">
    <citation type="submission" date="2016-02" db="EMBL/GenBank/DDBJ databases">
        <title>Genome analysis of coral dinoflagellate symbionts highlights evolutionary adaptations to a symbiotic lifestyle.</title>
        <authorList>
            <person name="Aranda M."/>
            <person name="Li Y."/>
            <person name="Liew Y.J."/>
            <person name="Baumgarten S."/>
            <person name="Simakov O."/>
            <person name="Wilson M."/>
            <person name="Piel J."/>
            <person name="Ashoor H."/>
            <person name="Bougouffa S."/>
            <person name="Bajic V.B."/>
            <person name="Ryu T."/>
            <person name="Ravasi T."/>
            <person name="Bayer T."/>
            <person name="Micklem G."/>
            <person name="Kim H."/>
            <person name="Bhak J."/>
            <person name="Lajeunesse T.C."/>
            <person name="Voolstra C.R."/>
        </authorList>
    </citation>
    <scope>NUCLEOTIDE SEQUENCE [LARGE SCALE GENOMIC DNA]</scope>
    <source>
        <strain evidence="2 3">CCMP2467</strain>
    </source>
</reference>
<protein>
    <submittedName>
        <fullName evidence="2">Uncharacterized protein</fullName>
    </submittedName>
</protein>
<sequence length="68" mass="7353">MPVPDYPAFWTQATDLATLEPHDFGNLSVSPEASRPQVLMSPCMASASQRTQKSPACRQFVQSGLGQS</sequence>
<organism evidence="2 3">
    <name type="scientific">Symbiodinium microadriaticum</name>
    <name type="common">Dinoflagellate</name>
    <name type="synonym">Zooxanthella microadriatica</name>
    <dbReference type="NCBI Taxonomy" id="2951"/>
    <lineage>
        <taxon>Eukaryota</taxon>
        <taxon>Sar</taxon>
        <taxon>Alveolata</taxon>
        <taxon>Dinophyceae</taxon>
        <taxon>Suessiales</taxon>
        <taxon>Symbiodiniaceae</taxon>
        <taxon>Symbiodinium</taxon>
    </lineage>
</organism>
<feature type="region of interest" description="Disordered" evidence="1">
    <location>
        <begin position="43"/>
        <end position="68"/>
    </location>
</feature>
<evidence type="ECO:0000313" key="3">
    <source>
        <dbReference type="Proteomes" id="UP000186817"/>
    </source>
</evidence>
<accession>A0A1Q9D5J8</accession>
<dbReference type="EMBL" id="LSRX01000711">
    <property type="protein sequence ID" value="OLP90432.1"/>
    <property type="molecule type" value="Genomic_DNA"/>
</dbReference>
<proteinExistence type="predicted"/>
<dbReference type="Proteomes" id="UP000186817">
    <property type="component" value="Unassembled WGS sequence"/>
</dbReference>
<comment type="caution">
    <text evidence="2">The sequence shown here is derived from an EMBL/GenBank/DDBJ whole genome shotgun (WGS) entry which is preliminary data.</text>
</comment>
<feature type="compositionally biased region" description="Polar residues" evidence="1">
    <location>
        <begin position="46"/>
        <end position="68"/>
    </location>
</feature>
<gene>
    <name evidence="2" type="ORF">AK812_SmicGene27979</name>
</gene>
<keyword evidence="3" id="KW-1185">Reference proteome</keyword>
<evidence type="ECO:0000313" key="2">
    <source>
        <dbReference type="EMBL" id="OLP90432.1"/>
    </source>
</evidence>
<evidence type="ECO:0000256" key="1">
    <source>
        <dbReference type="SAM" id="MobiDB-lite"/>
    </source>
</evidence>